<comment type="similarity">
    <text evidence="1">Belongs to the polysaccharide synthase family.</text>
</comment>
<feature type="domain" description="Polysaccharide biosynthesis protein CapD-like" evidence="2">
    <location>
        <begin position="11"/>
        <end position="292"/>
    </location>
</feature>
<proteinExistence type="inferred from homology"/>
<sequence length="354" mass="39154">MEQTFFNNSRIAITGAAGTVGKCLAKTLLKLPIAELRALDNNESSLFLEGERYRCEPRYSPFLCDVRDPDHMRRMLVDIDFVFHAAAFKHVPLCERSPSQAVQTNINGVQNLINAAVDNSVRRVIFTSSDKAVNPTNVMGTSKLMGERLITSANTLTKGPNRTIFSSTRFGNVAGSQGSVIPLFTQQIANGGPVTLTDERMTRFVMTLDEAVSVLIRSMMMACGGEVFVTKMPVIRISDLAEEMCAMLAPHFGHAPTTIQIERVGVRVGEKLFEELLNGEESGRAYDIDDGFFVILPAFRTMIEAVPYGYLGDTSRPVSDTYVSESQPFLTRQELRTFLMQPGVFEDGLRNSLT</sequence>
<comment type="caution">
    <text evidence="3">The sequence shown here is derived from an EMBL/GenBank/DDBJ whole genome shotgun (WGS) entry which is preliminary data.</text>
</comment>
<dbReference type="Gene3D" id="3.40.50.720">
    <property type="entry name" value="NAD(P)-binding Rossmann-like Domain"/>
    <property type="match status" value="1"/>
</dbReference>
<dbReference type="InterPro" id="IPR003869">
    <property type="entry name" value="Polysac_CapD-like"/>
</dbReference>
<dbReference type="Proteomes" id="UP000251075">
    <property type="component" value="Unassembled WGS sequence"/>
</dbReference>
<dbReference type="PANTHER" id="PTHR43318">
    <property type="entry name" value="UDP-N-ACETYLGLUCOSAMINE 4,6-DEHYDRATASE"/>
    <property type="match status" value="1"/>
</dbReference>
<dbReference type="PANTHER" id="PTHR43318:SF2">
    <property type="entry name" value="UDP-N-ACETYLGLUCOSAMINE 4,6-DEHYDRATASE (INVERTING)"/>
    <property type="match status" value="1"/>
</dbReference>
<dbReference type="InterPro" id="IPR051203">
    <property type="entry name" value="Polysaccharide_Synthase-Rel"/>
</dbReference>
<evidence type="ECO:0000313" key="3">
    <source>
        <dbReference type="EMBL" id="RAU21835.1"/>
    </source>
</evidence>
<dbReference type="RefSeq" id="WP_112144613.1">
    <property type="nucleotide sequence ID" value="NZ_PGTO01000007.1"/>
</dbReference>
<evidence type="ECO:0000259" key="2">
    <source>
        <dbReference type="Pfam" id="PF02719"/>
    </source>
</evidence>
<accession>A0A364NY52</accession>
<organism evidence="3 4">
    <name type="scientific">Paramagnetospirillum kuznetsovii</name>
    <dbReference type="NCBI Taxonomy" id="2053833"/>
    <lineage>
        <taxon>Bacteria</taxon>
        <taxon>Pseudomonadati</taxon>
        <taxon>Pseudomonadota</taxon>
        <taxon>Alphaproteobacteria</taxon>
        <taxon>Rhodospirillales</taxon>
        <taxon>Magnetospirillaceae</taxon>
        <taxon>Paramagnetospirillum</taxon>
    </lineage>
</organism>
<keyword evidence="4" id="KW-1185">Reference proteome</keyword>
<evidence type="ECO:0000313" key="4">
    <source>
        <dbReference type="Proteomes" id="UP000251075"/>
    </source>
</evidence>
<dbReference type="InterPro" id="IPR036291">
    <property type="entry name" value="NAD(P)-bd_dom_sf"/>
</dbReference>
<gene>
    <name evidence="3" type="ORF">CU669_11045</name>
</gene>
<dbReference type="Pfam" id="PF02719">
    <property type="entry name" value="Polysacc_synt_2"/>
    <property type="match status" value="1"/>
</dbReference>
<dbReference type="OrthoDB" id="9803111at2"/>
<dbReference type="EMBL" id="PGTO01000007">
    <property type="protein sequence ID" value="RAU21835.1"/>
    <property type="molecule type" value="Genomic_DNA"/>
</dbReference>
<protein>
    <submittedName>
        <fullName evidence="3">Capsule biosynthesis protein CapD</fullName>
    </submittedName>
</protein>
<dbReference type="SUPFAM" id="SSF51735">
    <property type="entry name" value="NAD(P)-binding Rossmann-fold domains"/>
    <property type="match status" value="1"/>
</dbReference>
<reference evidence="3 4" key="1">
    <citation type="submission" date="2017-11" db="EMBL/GenBank/DDBJ databases">
        <title>Draft genome sequence of magnetotactic bacterium Magnetospirillum kuznetsovii LBB-42.</title>
        <authorList>
            <person name="Grouzdev D.S."/>
            <person name="Rysina M.S."/>
            <person name="Baslerov R.V."/>
            <person name="Koziaeva V."/>
        </authorList>
    </citation>
    <scope>NUCLEOTIDE SEQUENCE [LARGE SCALE GENOMIC DNA]</scope>
    <source>
        <strain evidence="3 4">LBB-42</strain>
    </source>
</reference>
<name>A0A364NY52_9PROT</name>
<evidence type="ECO:0000256" key="1">
    <source>
        <dbReference type="ARBA" id="ARBA00007430"/>
    </source>
</evidence>
<dbReference type="CDD" id="cd05237">
    <property type="entry name" value="UDP_invert_4-6DH_SDR_e"/>
    <property type="match status" value="1"/>
</dbReference>
<dbReference type="AlphaFoldDB" id="A0A364NY52"/>